<comment type="subcellular location">
    <subcellularLocation>
        <location evidence="1 7">Cell membrane</location>
        <topology evidence="1 7">Multi-pass membrane protein</topology>
    </subcellularLocation>
</comment>
<keyword evidence="6 7" id="KW-0472">Membrane</keyword>
<evidence type="ECO:0000313" key="9">
    <source>
        <dbReference type="EMBL" id="MFC4602028.1"/>
    </source>
</evidence>
<dbReference type="Gene3D" id="1.10.3720.10">
    <property type="entry name" value="MetI-like"/>
    <property type="match status" value="1"/>
</dbReference>
<dbReference type="Pfam" id="PF00528">
    <property type="entry name" value="BPD_transp_1"/>
    <property type="match status" value="1"/>
</dbReference>
<keyword evidence="2 7" id="KW-0813">Transport</keyword>
<keyword evidence="10" id="KW-1185">Reference proteome</keyword>
<evidence type="ECO:0000256" key="4">
    <source>
        <dbReference type="ARBA" id="ARBA00022692"/>
    </source>
</evidence>
<feature type="transmembrane region" description="Helical" evidence="7">
    <location>
        <begin position="176"/>
        <end position="194"/>
    </location>
</feature>
<dbReference type="PANTHER" id="PTHR30193">
    <property type="entry name" value="ABC TRANSPORTER PERMEASE PROTEIN"/>
    <property type="match status" value="1"/>
</dbReference>
<evidence type="ECO:0000256" key="7">
    <source>
        <dbReference type="RuleBase" id="RU363032"/>
    </source>
</evidence>
<evidence type="ECO:0000256" key="2">
    <source>
        <dbReference type="ARBA" id="ARBA00022448"/>
    </source>
</evidence>
<proteinExistence type="inferred from homology"/>
<comment type="caution">
    <text evidence="9">The sequence shown here is derived from an EMBL/GenBank/DDBJ whole genome shotgun (WGS) entry which is preliminary data.</text>
</comment>
<accession>A0ABV9FJ52</accession>
<feature type="domain" description="ABC transmembrane type-1" evidence="8">
    <location>
        <begin position="40"/>
        <end position="253"/>
    </location>
</feature>
<feature type="transmembrane region" description="Helical" evidence="7">
    <location>
        <begin position="77"/>
        <end position="98"/>
    </location>
</feature>
<dbReference type="InterPro" id="IPR035906">
    <property type="entry name" value="MetI-like_sf"/>
</dbReference>
<evidence type="ECO:0000313" key="10">
    <source>
        <dbReference type="Proteomes" id="UP001596028"/>
    </source>
</evidence>
<evidence type="ECO:0000259" key="8">
    <source>
        <dbReference type="PROSITE" id="PS50928"/>
    </source>
</evidence>
<dbReference type="CDD" id="cd06261">
    <property type="entry name" value="TM_PBP2"/>
    <property type="match status" value="1"/>
</dbReference>
<protein>
    <submittedName>
        <fullName evidence="9">Carbohydrate ABC transporter permease</fullName>
    </submittedName>
</protein>
<keyword evidence="4 7" id="KW-0812">Transmembrane</keyword>
<feature type="transmembrane region" description="Helical" evidence="7">
    <location>
        <begin position="44"/>
        <end position="65"/>
    </location>
</feature>
<keyword evidence="3" id="KW-1003">Cell membrane</keyword>
<comment type="similarity">
    <text evidence="7">Belongs to the binding-protein-dependent transport system permease family.</text>
</comment>
<reference evidence="10" key="1">
    <citation type="journal article" date="2019" name="Int. J. Syst. Evol. Microbiol.">
        <title>The Global Catalogue of Microorganisms (GCM) 10K type strain sequencing project: providing services to taxonomists for standard genome sequencing and annotation.</title>
        <authorList>
            <consortium name="The Broad Institute Genomics Platform"/>
            <consortium name="The Broad Institute Genome Sequencing Center for Infectious Disease"/>
            <person name="Wu L."/>
            <person name="Ma J."/>
        </authorList>
    </citation>
    <scope>NUCLEOTIDE SEQUENCE [LARGE SCALE GENOMIC DNA]</scope>
    <source>
        <strain evidence="10">CCUG 49571</strain>
    </source>
</reference>
<feature type="transmembrane region" description="Helical" evidence="7">
    <location>
        <begin position="232"/>
        <end position="252"/>
    </location>
</feature>
<organism evidence="9 10">
    <name type="scientific">Cohnella hongkongensis</name>
    <dbReference type="NCBI Taxonomy" id="178337"/>
    <lineage>
        <taxon>Bacteria</taxon>
        <taxon>Bacillati</taxon>
        <taxon>Bacillota</taxon>
        <taxon>Bacilli</taxon>
        <taxon>Bacillales</taxon>
        <taxon>Paenibacillaceae</taxon>
        <taxon>Cohnella</taxon>
    </lineage>
</organism>
<evidence type="ECO:0000256" key="5">
    <source>
        <dbReference type="ARBA" id="ARBA00022989"/>
    </source>
</evidence>
<dbReference type="InterPro" id="IPR000515">
    <property type="entry name" value="MetI-like"/>
</dbReference>
<feature type="transmembrane region" description="Helical" evidence="7">
    <location>
        <begin position="127"/>
        <end position="147"/>
    </location>
</feature>
<dbReference type="RefSeq" id="WP_378102948.1">
    <property type="nucleotide sequence ID" value="NZ_JBHSEP010000039.1"/>
</dbReference>
<keyword evidence="5 7" id="KW-1133">Transmembrane helix</keyword>
<evidence type="ECO:0000256" key="3">
    <source>
        <dbReference type="ARBA" id="ARBA00022475"/>
    </source>
</evidence>
<dbReference type="Proteomes" id="UP001596028">
    <property type="component" value="Unassembled WGS sequence"/>
</dbReference>
<dbReference type="InterPro" id="IPR051393">
    <property type="entry name" value="ABC_transporter_permease"/>
</dbReference>
<evidence type="ECO:0000256" key="6">
    <source>
        <dbReference type="ARBA" id="ARBA00023136"/>
    </source>
</evidence>
<dbReference type="EMBL" id="JBHSEP010000039">
    <property type="protein sequence ID" value="MFC4602028.1"/>
    <property type="molecule type" value="Genomic_DNA"/>
</dbReference>
<dbReference type="PROSITE" id="PS50928">
    <property type="entry name" value="ABC_TM1"/>
    <property type="match status" value="1"/>
</dbReference>
<gene>
    <name evidence="9" type="ORF">ACFO3S_27675</name>
</gene>
<sequence length="261" mass="29149">MLYPMIESFRLSMTRGSSERFVGFDNYSRVLTSETFYHAVYNTLYITVFQLLIALPVGFIIACLINSLSKGKNFFKVMFYLPNVTSMVAAATVFLAVLHPEGLLNFALSKLGFSTTIWLAHPITAKWGVILLSVWNWLGFVIIINLANLQSISTDYYEAASVDGATRFQQWRYITIPNMTGSLGVLFIVGWIGGLQRFSDAYMLGGLQGSPARSLHTIVGFVFERGFGGHEYGLASAASYVLFVFILFITFLNTKLSKMKI</sequence>
<dbReference type="SUPFAM" id="SSF161098">
    <property type="entry name" value="MetI-like"/>
    <property type="match status" value="1"/>
</dbReference>
<dbReference type="PANTHER" id="PTHR30193:SF37">
    <property type="entry name" value="INNER MEMBRANE ABC TRANSPORTER PERMEASE PROTEIN YCJO"/>
    <property type="match status" value="1"/>
</dbReference>
<name>A0ABV9FJ52_9BACL</name>
<evidence type="ECO:0000256" key="1">
    <source>
        <dbReference type="ARBA" id="ARBA00004651"/>
    </source>
</evidence>